<protein>
    <submittedName>
        <fullName evidence="2">Helix-turn-helix domain-containing protein</fullName>
    </submittedName>
</protein>
<proteinExistence type="predicted"/>
<evidence type="ECO:0000313" key="3">
    <source>
        <dbReference type="Proteomes" id="UP001595962"/>
    </source>
</evidence>
<dbReference type="InterPro" id="IPR010982">
    <property type="entry name" value="Lambda_DNA-bd_dom_sf"/>
</dbReference>
<dbReference type="SUPFAM" id="SSF47413">
    <property type="entry name" value="lambda repressor-like DNA-binding domains"/>
    <property type="match status" value="1"/>
</dbReference>
<feature type="domain" description="HTH cro/C1-type" evidence="1">
    <location>
        <begin position="16"/>
        <end position="72"/>
    </location>
</feature>
<organism evidence="2 3">
    <name type="scientific">Rheinheimera marina</name>
    <dbReference type="NCBI Taxonomy" id="1774958"/>
    <lineage>
        <taxon>Bacteria</taxon>
        <taxon>Pseudomonadati</taxon>
        <taxon>Pseudomonadota</taxon>
        <taxon>Gammaproteobacteria</taxon>
        <taxon>Chromatiales</taxon>
        <taxon>Chromatiaceae</taxon>
        <taxon>Rheinheimera</taxon>
    </lineage>
</organism>
<accession>A0ABV9JJN2</accession>
<sequence length="82" mass="9743">MKSIFNERYRQLVGWMIAERKFKKVTQLDLAERLGYPNSTYISKIEQFERRMDILEFVNICEQIGINPHEGLSILTKESYGK</sequence>
<dbReference type="CDD" id="cd00093">
    <property type="entry name" value="HTH_XRE"/>
    <property type="match status" value="1"/>
</dbReference>
<dbReference type="Proteomes" id="UP001595962">
    <property type="component" value="Unassembled WGS sequence"/>
</dbReference>
<comment type="caution">
    <text evidence="2">The sequence shown here is derived from an EMBL/GenBank/DDBJ whole genome shotgun (WGS) entry which is preliminary data.</text>
</comment>
<dbReference type="InterPro" id="IPR001387">
    <property type="entry name" value="Cro/C1-type_HTH"/>
</dbReference>
<reference evidence="3" key="1">
    <citation type="journal article" date="2019" name="Int. J. Syst. Evol. Microbiol.">
        <title>The Global Catalogue of Microorganisms (GCM) 10K type strain sequencing project: providing services to taxonomists for standard genome sequencing and annotation.</title>
        <authorList>
            <consortium name="The Broad Institute Genomics Platform"/>
            <consortium name="The Broad Institute Genome Sequencing Center for Infectious Disease"/>
            <person name="Wu L."/>
            <person name="Ma J."/>
        </authorList>
    </citation>
    <scope>NUCLEOTIDE SEQUENCE [LARGE SCALE GENOMIC DNA]</scope>
    <source>
        <strain evidence="3">DT28</strain>
    </source>
</reference>
<keyword evidence="3" id="KW-1185">Reference proteome</keyword>
<dbReference type="Gene3D" id="1.10.260.40">
    <property type="entry name" value="lambda repressor-like DNA-binding domains"/>
    <property type="match status" value="1"/>
</dbReference>
<evidence type="ECO:0000259" key="1">
    <source>
        <dbReference type="PROSITE" id="PS50943"/>
    </source>
</evidence>
<gene>
    <name evidence="2" type="ORF">ACFO3I_03300</name>
</gene>
<name>A0ABV9JJN2_9GAMM</name>
<evidence type="ECO:0000313" key="2">
    <source>
        <dbReference type="EMBL" id="MFC4654049.1"/>
    </source>
</evidence>
<dbReference type="EMBL" id="JBHSGB010000003">
    <property type="protein sequence ID" value="MFC4654049.1"/>
    <property type="molecule type" value="Genomic_DNA"/>
</dbReference>
<dbReference type="PROSITE" id="PS50943">
    <property type="entry name" value="HTH_CROC1"/>
    <property type="match status" value="1"/>
</dbReference>